<dbReference type="GO" id="GO:0006261">
    <property type="term" value="P:DNA-templated DNA replication"/>
    <property type="evidence" value="ECO:0007669"/>
    <property type="project" value="TreeGrafter"/>
</dbReference>
<dbReference type="Pfam" id="PF12169">
    <property type="entry name" value="DNA_pol3_gamma3"/>
    <property type="match status" value="1"/>
</dbReference>
<evidence type="ECO:0000259" key="12">
    <source>
        <dbReference type="SMART" id="SM00382"/>
    </source>
</evidence>
<dbReference type="InterPro" id="IPR001270">
    <property type="entry name" value="ClpA/B"/>
</dbReference>
<name>A0A3Q9IVK7_9BACT</name>
<dbReference type="Proteomes" id="UP000270673">
    <property type="component" value="Chromosome"/>
</dbReference>
<comment type="function">
    <text evidence="11">DNA polymerase III is a complex, multichain enzyme responsible for most of the replicative synthesis in bacteria. This DNA polymerase also exhibits 3' to 5' exonuclease activity.</text>
</comment>
<keyword evidence="14" id="KW-1185">Reference proteome</keyword>
<dbReference type="InterPro" id="IPR045085">
    <property type="entry name" value="HLD_clamp_pol_III_gamma_tau"/>
</dbReference>
<protein>
    <recommendedName>
        <fullName evidence="11">DNA polymerase III subunit gamma/tau</fullName>
        <ecNumber evidence="11">2.7.7.7</ecNumber>
    </recommendedName>
</protein>
<dbReference type="PRINTS" id="PR00300">
    <property type="entry name" value="CLPPROTEASEA"/>
</dbReference>
<accession>A0A3Q9IVK7</accession>
<keyword evidence="5" id="KW-0479">Metal-binding</keyword>
<dbReference type="Pfam" id="PF13177">
    <property type="entry name" value="DNA_pol3_delta2"/>
    <property type="match status" value="1"/>
</dbReference>
<dbReference type="InterPro" id="IPR022754">
    <property type="entry name" value="DNA_pol_III_gamma-3"/>
</dbReference>
<dbReference type="InterPro" id="IPR027417">
    <property type="entry name" value="P-loop_NTPase"/>
</dbReference>
<dbReference type="AlphaFoldDB" id="A0A3Q9IVK7"/>
<evidence type="ECO:0000256" key="11">
    <source>
        <dbReference type="RuleBase" id="RU364063"/>
    </source>
</evidence>
<dbReference type="InterPro" id="IPR012763">
    <property type="entry name" value="DNA_pol_III_sug/sutau_N"/>
</dbReference>
<dbReference type="InterPro" id="IPR008921">
    <property type="entry name" value="DNA_pol3_clamp-load_cplx_C"/>
</dbReference>
<dbReference type="FunFam" id="3.40.50.300:FF:000014">
    <property type="entry name" value="DNA polymerase III subunit gamma/tau"/>
    <property type="match status" value="1"/>
</dbReference>
<keyword evidence="7" id="KW-0862">Zinc</keyword>
<evidence type="ECO:0000256" key="6">
    <source>
        <dbReference type="ARBA" id="ARBA00022741"/>
    </source>
</evidence>
<dbReference type="NCBIfam" id="TIGR02397">
    <property type="entry name" value="dnaX_nterm"/>
    <property type="match status" value="1"/>
</dbReference>
<dbReference type="GO" id="GO:0009360">
    <property type="term" value="C:DNA polymerase III complex"/>
    <property type="evidence" value="ECO:0007669"/>
    <property type="project" value="InterPro"/>
</dbReference>
<dbReference type="GO" id="GO:0003677">
    <property type="term" value="F:DNA binding"/>
    <property type="evidence" value="ECO:0007669"/>
    <property type="project" value="InterPro"/>
</dbReference>
<dbReference type="Pfam" id="PF22608">
    <property type="entry name" value="DNAX_ATPase_lid"/>
    <property type="match status" value="1"/>
</dbReference>
<evidence type="ECO:0000256" key="3">
    <source>
        <dbReference type="ARBA" id="ARBA00022695"/>
    </source>
</evidence>
<dbReference type="SUPFAM" id="SSF48019">
    <property type="entry name" value="post-AAA+ oligomerization domain-like"/>
    <property type="match status" value="1"/>
</dbReference>
<dbReference type="EMBL" id="CP032819">
    <property type="protein sequence ID" value="AZS31771.1"/>
    <property type="molecule type" value="Genomic_DNA"/>
</dbReference>
<dbReference type="InterPro" id="IPR050238">
    <property type="entry name" value="DNA_Rep/Repair_Clamp_Loader"/>
</dbReference>
<dbReference type="CDD" id="cd18137">
    <property type="entry name" value="HLD_clamp_pol_III_gamma_tau"/>
    <property type="match status" value="1"/>
</dbReference>
<comment type="similarity">
    <text evidence="1 11">Belongs to the DnaX/STICHEL family.</text>
</comment>
<evidence type="ECO:0000256" key="1">
    <source>
        <dbReference type="ARBA" id="ARBA00006360"/>
    </source>
</evidence>
<keyword evidence="6 11" id="KW-0547">Nucleotide-binding</keyword>
<dbReference type="KEGG" id="buy:D8S85_20960"/>
<evidence type="ECO:0000313" key="13">
    <source>
        <dbReference type="EMBL" id="AZS31771.1"/>
    </source>
</evidence>
<evidence type="ECO:0000256" key="9">
    <source>
        <dbReference type="ARBA" id="ARBA00022932"/>
    </source>
</evidence>
<evidence type="ECO:0000256" key="8">
    <source>
        <dbReference type="ARBA" id="ARBA00022840"/>
    </source>
</evidence>
<evidence type="ECO:0000256" key="2">
    <source>
        <dbReference type="ARBA" id="ARBA00022679"/>
    </source>
</evidence>
<comment type="subunit">
    <text evidence="11">DNA polymerase III contains a core (composed of alpha, epsilon and theta chains) that associates with a tau subunit. This core dimerizes to form the POLIII' complex. PolIII' associates with the gamma complex (composed of gamma, delta, delta', psi and chi chains) and with the beta chain to form the complete DNA polymerase III complex.</text>
</comment>
<dbReference type="EC" id="2.7.7.7" evidence="11"/>
<dbReference type="SMART" id="SM00382">
    <property type="entry name" value="AAA"/>
    <property type="match status" value="1"/>
</dbReference>
<evidence type="ECO:0000256" key="5">
    <source>
        <dbReference type="ARBA" id="ARBA00022723"/>
    </source>
</evidence>
<keyword evidence="8 11" id="KW-0067">ATP-binding</keyword>
<dbReference type="GO" id="GO:0005524">
    <property type="term" value="F:ATP binding"/>
    <property type="evidence" value="ECO:0007669"/>
    <property type="project" value="UniProtKB-KW"/>
</dbReference>
<dbReference type="NCBIfam" id="NF011531">
    <property type="entry name" value="PRK14971.1"/>
    <property type="match status" value="1"/>
</dbReference>
<comment type="catalytic activity">
    <reaction evidence="10 11">
        <text>DNA(n) + a 2'-deoxyribonucleoside 5'-triphosphate = DNA(n+1) + diphosphate</text>
        <dbReference type="Rhea" id="RHEA:22508"/>
        <dbReference type="Rhea" id="RHEA-COMP:17339"/>
        <dbReference type="Rhea" id="RHEA-COMP:17340"/>
        <dbReference type="ChEBI" id="CHEBI:33019"/>
        <dbReference type="ChEBI" id="CHEBI:61560"/>
        <dbReference type="ChEBI" id="CHEBI:173112"/>
        <dbReference type="EC" id="2.7.7.7"/>
    </reaction>
</comment>
<gene>
    <name evidence="11" type="primary">dnaX</name>
    <name evidence="13" type="ORF">D8S85_20960</name>
</gene>
<dbReference type="OrthoDB" id="9810148at2"/>
<proteinExistence type="inferred from homology"/>
<organism evidence="13 14">
    <name type="scientific">Butyricimonas faecalis</name>
    <dbReference type="NCBI Taxonomy" id="2093856"/>
    <lineage>
        <taxon>Bacteria</taxon>
        <taxon>Pseudomonadati</taxon>
        <taxon>Bacteroidota</taxon>
        <taxon>Bacteroidia</taxon>
        <taxon>Bacteroidales</taxon>
        <taxon>Odoribacteraceae</taxon>
        <taxon>Butyricimonas</taxon>
    </lineage>
</organism>
<keyword evidence="9 11" id="KW-0239">DNA-directed DNA polymerase</keyword>
<dbReference type="GO" id="GO:0046872">
    <property type="term" value="F:metal ion binding"/>
    <property type="evidence" value="ECO:0007669"/>
    <property type="project" value="UniProtKB-KW"/>
</dbReference>
<dbReference type="Gene3D" id="1.20.272.10">
    <property type="match status" value="1"/>
</dbReference>
<sequence>MENFIVSARKYRPASFDTVIGQYSITSTLRNAILNKQLAQAYLFCGPRGVGKTTCARIFAKTINCMNLQPNAEPCNECESCKAFNSGRSLNIHELDAASNNSVDDIRGLVDQVRILPQVGKYSVYIIDEVHMLSASAFNAFLKTLEEPPAHAIFILATTEKHKILPTILSRCQIYDFNRIKVPDTIEHLKRIAVKEGVQAEEEALNVIAQKADGAMRDALSIFDQVVSFCGKNLTYDKVIENLNVLDYDYYFKLTDLFHDGKVAEAFLLFNEIMEKGFDAGNLVSGLGRHFRDLLVAKEEITVQLLEVSASIKERYLKQAKTVTPEFIFDALKVIEQCEMQYKMRVEKRLCVELTLIKLCQINELKKKVLV</sequence>
<dbReference type="NCBIfam" id="NF004046">
    <property type="entry name" value="PRK05563.1"/>
    <property type="match status" value="1"/>
</dbReference>
<keyword evidence="3 11" id="KW-0548">Nucleotidyltransferase</keyword>
<reference evidence="13 14" key="1">
    <citation type="submission" date="2018-10" db="EMBL/GenBank/DDBJ databases">
        <title>Butyricimonas faecalis sp. nov., isolated from human faeces and emended description of the genus Butyricimonas.</title>
        <authorList>
            <person name="Le Roy T."/>
            <person name="Van der Smissen P."/>
            <person name="Paquot A."/>
            <person name="Delzenne N."/>
            <person name="Muccioli G."/>
            <person name="Collet J.-F."/>
            <person name="Cani P.D."/>
        </authorList>
    </citation>
    <scope>NUCLEOTIDE SEQUENCE [LARGE SCALE GENOMIC DNA]</scope>
    <source>
        <strain evidence="13 14">H184</strain>
    </source>
</reference>
<evidence type="ECO:0000313" key="14">
    <source>
        <dbReference type="Proteomes" id="UP000270673"/>
    </source>
</evidence>
<dbReference type="GO" id="GO:0003887">
    <property type="term" value="F:DNA-directed DNA polymerase activity"/>
    <property type="evidence" value="ECO:0007669"/>
    <property type="project" value="UniProtKB-KW"/>
</dbReference>
<keyword evidence="4 11" id="KW-0235">DNA replication</keyword>
<evidence type="ECO:0000256" key="10">
    <source>
        <dbReference type="ARBA" id="ARBA00049244"/>
    </source>
</evidence>
<dbReference type="NCBIfam" id="TIGR01128">
    <property type="entry name" value="holA"/>
    <property type="match status" value="1"/>
</dbReference>
<dbReference type="PANTHER" id="PTHR11669:SF0">
    <property type="entry name" value="PROTEIN STICHEL-LIKE 2"/>
    <property type="match status" value="1"/>
</dbReference>
<dbReference type="InterPro" id="IPR003593">
    <property type="entry name" value="AAA+_ATPase"/>
</dbReference>
<dbReference type="Gene3D" id="1.10.8.60">
    <property type="match status" value="1"/>
</dbReference>
<dbReference type="Gene3D" id="3.40.50.300">
    <property type="entry name" value="P-loop containing nucleotide triphosphate hydrolases"/>
    <property type="match status" value="1"/>
</dbReference>
<dbReference type="SUPFAM" id="SSF52540">
    <property type="entry name" value="P-loop containing nucleoside triphosphate hydrolases"/>
    <property type="match status" value="1"/>
</dbReference>
<dbReference type="FunFam" id="1.10.8.60:FF:000013">
    <property type="entry name" value="DNA polymerase III subunit gamma/tau"/>
    <property type="match status" value="1"/>
</dbReference>
<evidence type="ECO:0000256" key="7">
    <source>
        <dbReference type="ARBA" id="ARBA00022833"/>
    </source>
</evidence>
<dbReference type="PANTHER" id="PTHR11669">
    <property type="entry name" value="REPLICATION FACTOR C / DNA POLYMERASE III GAMMA-TAU SUBUNIT"/>
    <property type="match status" value="1"/>
</dbReference>
<dbReference type="CDD" id="cd00009">
    <property type="entry name" value="AAA"/>
    <property type="match status" value="1"/>
</dbReference>
<keyword evidence="2 11" id="KW-0808">Transferase</keyword>
<evidence type="ECO:0000256" key="4">
    <source>
        <dbReference type="ARBA" id="ARBA00022705"/>
    </source>
</evidence>
<dbReference type="InterPro" id="IPR005790">
    <property type="entry name" value="DNA_polIII_delta"/>
</dbReference>
<feature type="domain" description="AAA+ ATPase" evidence="12">
    <location>
        <begin position="38"/>
        <end position="181"/>
    </location>
</feature>